<name>X1TJE8_9ZZZZ</name>
<accession>X1TJE8</accession>
<protein>
    <submittedName>
        <fullName evidence="1">Uncharacterized protein</fullName>
    </submittedName>
</protein>
<comment type="caution">
    <text evidence="1">The sequence shown here is derived from an EMBL/GenBank/DDBJ whole genome shotgun (WGS) entry which is preliminary data.</text>
</comment>
<organism evidence="1">
    <name type="scientific">marine sediment metagenome</name>
    <dbReference type="NCBI Taxonomy" id="412755"/>
    <lineage>
        <taxon>unclassified sequences</taxon>
        <taxon>metagenomes</taxon>
        <taxon>ecological metagenomes</taxon>
    </lineage>
</organism>
<proteinExistence type="predicted"/>
<reference evidence="1" key="1">
    <citation type="journal article" date="2014" name="Front. Microbiol.">
        <title>High frequency of phylogenetically diverse reductive dehalogenase-homologous genes in deep subseafloor sedimentary metagenomes.</title>
        <authorList>
            <person name="Kawai M."/>
            <person name="Futagami T."/>
            <person name="Toyoda A."/>
            <person name="Takaki Y."/>
            <person name="Nishi S."/>
            <person name="Hori S."/>
            <person name="Arai W."/>
            <person name="Tsubouchi T."/>
            <person name="Morono Y."/>
            <person name="Uchiyama I."/>
            <person name="Ito T."/>
            <person name="Fujiyama A."/>
            <person name="Inagaki F."/>
            <person name="Takami H."/>
        </authorList>
    </citation>
    <scope>NUCLEOTIDE SEQUENCE</scope>
    <source>
        <strain evidence="1">Expedition CK06-06</strain>
    </source>
</reference>
<gene>
    <name evidence="1" type="ORF">S12H4_15569</name>
</gene>
<sequence>MISFIRFFPGILIIFSFYIHVVANAEVRIGDFCPGLINQFTTKDSIPAEDILFNSHDILEITIATDLKTLIRDIGNNPEYHQGVISYALPGFDTVSVNARLRTRGEYRKTRINCDFPPLRIKFDKENTRNTLFQGHSDLKMVTHCRKKMDIYENYLLEEYLLYRIYNNITDFGYKVRLLKVTYRDIKGEVDPFTRFGFFIEGTKKMSERNSAVEIETKGIRKEITGYDISNLFFLFQYMIGNTDWSIPGLHNVKILALGKSTYVPIPYDFDFSGVIGTSYALPDTRLPIESVRQRCWRGPGKTQEELAPVFEIFNEKKEEIYTMYRNFSHLDERQINNILKYYDKFYVIINDPRKIKREFGQTCSIVKK</sequence>
<dbReference type="EMBL" id="BARW01007488">
    <property type="protein sequence ID" value="GAI87705.1"/>
    <property type="molecule type" value="Genomic_DNA"/>
</dbReference>
<evidence type="ECO:0000313" key="1">
    <source>
        <dbReference type="EMBL" id="GAI87705.1"/>
    </source>
</evidence>
<dbReference type="AlphaFoldDB" id="X1TJE8"/>